<feature type="region of interest" description="Disordered" evidence="6">
    <location>
        <begin position="183"/>
        <end position="253"/>
    </location>
</feature>
<evidence type="ECO:0000256" key="2">
    <source>
        <dbReference type="ARBA" id="ARBA00009368"/>
    </source>
</evidence>
<organism evidence="8 9">
    <name type="scientific">Dreissena polymorpha</name>
    <name type="common">Zebra mussel</name>
    <name type="synonym">Mytilus polymorpha</name>
    <dbReference type="NCBI Taxonomy" id="45954"/>
    <lineage>
        <taxon>Eukaryota</taxon>
        <taxon>Metazoa</taxon>
        <taxon>Spiralia</taxon>
        <taxon>Lophotrochozoa</taxon>
        <taxon>Mollusca</taxon>
        <taxon>Bivalvia</taxon>
        <taxon>Autobranchia</taxon>
        <taxon>Heteroconchia</taxon>
        <taxon>Euheterodonta</taxon>
        <taxon>Imparidentia</taxon>
        <taxon>Neoheterodontei</taxon>
        <taxon>Myida</taxon>
        <taxon>Dreissenoidea</taxon>
        <taxon>Dreissenidae</taxon>
        <taxon>Dreissena</taxon>
    </lineage>
</organism>
<dbReference type="PANTHER" id="PTHR12228:SF0">
    <property type="entry name" value="TATA-BOX BINDING PROTEIN ASSOCIATED FACTOR 7"/>
    <property type="match status" value="1"/>
</dbReference>
<dbReference type="OrthoDB" id="153872at2759"/>
<evidence type="ECO:0000256" key="3">
    <source>
        <dbReference type="ARBA" id="ARBA00023015"/>
    </source>
</evidence>
<dbReference type="CDD" id="cd08047">
    <property type="entry name" value="TAF7"/>
    <property type="match status" value="1"/>
</dbReference>
<gene>
    <name evidence="8" type="ORF">DPMN_112142</name>
</gene>
<dbReference type="Proteomes" id="UP000828390">
    <property type="component" value="Unassembled WGS sequence"/>
</dbReference>
<proteinExistence type="inferred from homology"/>
<comment type="subcellular location">
    <subcellularLocation>
        <location evidence="1">Nucleus</location>
    </subcellularLocation>
</comment>
<comment type="caution">
    <text evidence="8">The sequence shown here is derived from an EMBL/GenBank/DDBJ whole genome shotgun (WGS) entry which is preliminary data.</text>
</comment>
<evidence type="ECO:0000256" key="5">
    <source>
        <dbReference type="ARBA" id="ARBA00023242"/>
    </source>
</evidence>
<feature type="compositionally biased region" description="Polar residues" evidence="6">
    <location>
        <begin position="236"/>
        <end position="250"/>
    </location>
</feature>
<feature type="domain" description="TAFII55 protein conserved region" evidence="7">
    <location>
        <begin position="15"/>
        <end position="173"/>
    </location>
</feature>
<sequence>MSKKKEGGGEPSFDLEQQFIMRLPPGPAAALRHDLLTENPHIPDKLSIELQSDLRRGAIRYGNEYIPAKLVDLPSIIESLKTVDKKTFYKTADISQMLVPTTEEEIAGDENEPVSKKKGDKDKKFMWNHGITPPLKNCRRRRFRKTLKKKYMEQPDIEKEVKRLFRADYEAIEVKWELINDEEKGDGEKGENSAGTGGGLSADKGQYEAIFGDLSSSDEDDEKDVNVLDSEDEASRQASSRLDQSGSQPMKQEVQYMSMDSLMLGNQSMADESVDMNLYMEETMNSMKESIDASKNILDD</sequence>
<comment type="similarity">
    <text evidence="2">Belongs to the TAF7 family.</text>
</comment>
<keyword evidence="3" id="KW-0805">Transcription regulation</keyword>
<evidence type="ECO:0000256" key="6">
    <source>
        <dbReference type="SAM" id="MobiDB-lite"/>
    </source>
</evidence>
<name>A0A9D4KFT4_DREPO</name>
<dbReference type="InterPro" id="IPR006751">
    <property type="entry name" value="TAFII55_prot_cons_reg"/>
</dbReference>
<dbReference type="GO" id="GO:0016251">
    <property type="term" value="F:RNA polymerase II general transcription initiation factor activity"/>
    <property type="evidence" value="ECO:0007669"/>
    <property type="project" value="TreeGrafter"/>
</dbReference>
<dbReference type="SMART" id="SM01370">
    <property type="entry name" value="TAFII55_N"/>
    <property type="match status" value="1"/>
</dbReference>
<reference evidence="8" key="2">
    <citation type="submission" date="2020-11" db="EMBL/GenBank/DDBJ databases">
        <authorList>
            <person name="McCartney M.A."/>
            <person name="Auch B."/>
            <person name="Kono T."/>
            <person name="Mallez S."/>
            <person name="Becker A."/>
            <person name="Gohl D.M."/>
            <person name="Silverstein K.A.T."/>
            <person name="Koren S."/>
            <person name="Bechman K.B."/>
            <person name="Herman A."/>
            <person name="Abrahante J.E."/>
            <person name="Garbe J."/>
        </authorList>
    </citation>
    <scope>NUCLEOTIDE SEQUENCE</scope>
    <source>
        <strain evidence="8">Duluth1</strain>
        <tissue evidence="8">Whole animal</tissue>
    </source>
</reference>
<dbReference type="GO" id="GO:0005669">
    <property type="term" value="C:transcription factor TFIID complex"/>
    <property type="evidence" value="ECO:0007669"/>
    <property type="project" value="InterPro"/>
</dbReference>
<dbReference type="PANTHER" id="PTHR12228">
    <property type="entry name" value="TRANSCRIPTION INITIATION FACTOR TFIID 55 KD SUBUNIT-RELATED"/>
    <property type="match status" value="1"/>
</dbReference>
<reference evidence="8" key="1">
    <citation type="journal article" date="2019" name="bioRxiv">
        <title>The Genome of the Zebra Mussel, Dreissena polymorpha: A Resource for Invasive Species Research.</title>
        <authorList>
            <person name="McCartney M.A."/>
            <person name="Auch B."/>
            <person name="Kono T."/>
            <person name="Mallez S."/>
            <person name="Zhang Y."/>
            <person name="Obille A."/>
            <person name="Becker A."/>
            <person name="Abrahante J.E."/>
            <person name="Garbe J."/>
            <person name="Badalamenti J.P."/>
            <person name="Herman A."/>
            <person name="Mangelson H."/>
            <person name="Liachko I."/>
            <person name="Sullivan S."/>
            <person name="Sone E.D."/>
            <person name="Koren S."/>
            <person name="Silverstein K.A.T."/>
            <person name="Beckman K.B."/>
            <person name="Gohl D.M."/>
        </authorList>
    </citation>
    <scope>NUCLEOTIDE SEQUENCE</scope>
    <source>
        <strain evidence="8">Duluth1</strain>
        <tissue evidence="8">Whole animal</tissue>
    </source>
</reference>
<dbReference type="GO" id="GO:0051123">
    <property type="term" value="P:RNA polymerase II preinitiation complex assembly"/>
    <property type="evidence" value="ECO:0007669"/>
    <property type="project" value="TreeGrafter"/>
</dbReference>
<protein>
    <recommendedName>
        <fullName evidence="7">TAFII55 protein conserved region domain-containing protein</fullName>
    </recommendedName>
</protein>
<evidence type="ECO:0000256" key="1">
    <source>
        <dbReference type="ARBA" id="ARBA00004123"/>
    </source>
</evidence>
<evidence type="ECO:0000313" key="9">
    <source>
        <dbReference type="Proteomes" id="UP000828390"/>
    </source>
</evidence>
<dbReference type="Pfam" id="PF04658">
    <property type="entry name" value="TAFII55_N"/>
    <property type="match status" value="1"/>
</dbReference>
<evidence type="ECO:0000259" key="7">
    <source>
        <dbReference type="SMART" id="SM01370"/>
    </source>
</evidence>
<dbReference type="InterPro" id="IPR037817">
    <property type="entry name" value="TAF7"/>
</dbReference>
<dbReference type="AlphaFoldDB" id="A0A9D4KFT4"/>
<dbReference type="EMBL" id="JAIWYP010000004">
    <property type="protein sequence ID" value="KAH3838728.1"/>
    <property type="molecule type" value="Genomic_DNA"/>
</dbReference>
<evidence type="ECO:0000256" key="4">
    <source>
        <dbReference type="ARBA" id="ARBA00023163"/>
    </source>
</evidence>
<evidence type="ECO:0000313" key="8">
    <source>
        <dbReference type="EMBL" id="KAH3838728.1"/>
    </source>
</evidence>
<keyword evidence="4" id="KW-0804">Transcription</keyword>
<keyword evidence="9" id="KW-1185">Reference proteome</keyword>
<accession>A0A9D4KFT4</accession>
<keyword evidence="5" id="KW-0539">Nucleus</keyword>